<dbReference type="AlphaFoldDB" id="A0AAD6VH00"/>
<evidence type="ECO:0000313" key="2">
    <source>
        <dbReference type="Proteomes" id="UP001219525"/>
    </source>
</evidence>
<dbReference type="EMBL" id="JARJCW010000038">
    <property type="protein sequence ID" value="KAJ7206824.1"/>
    <property type="molecule type" value="Genomic_DNA"/>
</dbReference>
<gene>
    <name evidence="1" type="ORF">GGX14DRAFT_396757</name>
</gene>
<evidence type="ECO:0000313" key="1">
    <source>
        <dbReference type="EMBL" id="KAJ7206824.1"/>
    </source>
</evidence>
<organism evidence="1 2">
    <name type="scientific">Mycena pura</name>
    <dbReference type="NCBI Taxonomy" id="153505"/>
    <lineage>
        <taxon>Eukaryota</taxon>
        <taxon>Fungi</taxon>
        <taxon>Dikarya</taxon>
        <taxon>Basidiomycota</taxon>
        <taxon>Agaricomycotina</taxon>
        <taxon>Agaricomycetes</taxon>
        <taxon>Agaricomycetidae</taxon>
        <taxon>Agaricales</taxon>
        <taxon>Marasmiineae</taxon>
        <taxon>Mycenaceae</taxon>
        <taxon>Mycena</taxon>
    </lineage>
</organism>
<proteinExistence type="predicted"/>
<reference evidence="1" key="1">
    <citation type="submission" date="2023-03" db="EMBL/GenBank/DDBJ databases">
        <title>Massive genome expansion in bonnet fungi (Mycena s.s.) driven by repeated elements and novel gene families across ecological guilds.</title>
        <authorList>
            <consortium name="Lawrence Berkeley National Laboratory"/>
            <person name="Harder C.B."/>
            <person name="Miyauchi S."/>
            <person name="Viragh M."/>
            <person name="Kuo A."/>
            <person name="Thoen E."/>
            <person name="Andreopoulos B."/>
            <person name="Lu D."/>
            <person name="Skrede I."/>
            <person name="Drula E."/>
            <person name="Henrissat B."/>
            <person name="Morin E."/>
            <person name="Kohler A."/>
            <person name="Barry K."/>
            <person name="LaButti K."/>
            <person name="Morin E."/>
            <person name="Salamov A."/>
            <person name="Lipzen A."/>
            <person name="Mereny Z."/>
            <person name="Hegedus B."/>
            <person name="Baldrian P."/>
            <person name="Stursova M."/>
            <person name="Weitz H."/>
            <person name="Taylor A."/>
            <person name="Grigoriev I.V."/>
            <person name="Nagy L.G."/>
            <person name="Martin F."/>
            <person name="Kauserud H."/>
        </authorList>
    </citation>
    <scope>NUCLEOTIDE SEQUENCE</scope>
    <source>
        <strain evidence="1">9144</strain>
    </source>
</reference>
<dbReference type="Proteomes" id="UP001219525">
    <property type="component" value="Unassembled WGS sequence"/>
</dbReference>
<sequence>MWYSCIPLALAVRYTSPSRRSITHSVGAHVADVLATSKAGGGRGRTAVGVDTPGVSIRAGVDAGRGRVFRVTQTPRRGGDRTAVGAWTRAGVPCAETPRKGVRRRWGAWTRRVWVGAWAFARAGMDTWHGRAFRATQTPCGGGGRTVVGAWTTPGVGVGVGVRARRRGHLAQTGIPCDADAMWGRGSDGGGGVHTGGCSVRRNAAHGGGGRTAVGGVDTPGVGVGVSVRGRGRGHLARTGVPCDADAVRGRGCQRHAT</sequence>
<comment type="caution">
    <text evidence="1">The sequence shown here is derived from an EMBL/GenBank/DDBJ whole genome shotgun (WGS) entry which is preliminary data.</text>
</comment>
<accession>A0AAD6VH00</accession>
<name>A0AAD6VH00_9AGAR</name>
<keyword evidence="2" id="KW-1185">Reference proteome</keyword>
<protein>
    <submittedName>
        <fullName evidence="1">Uncharacterized protein</fullName>
    </submittedName>
</protein>